<name>A0A9W8P3X1_9AGAR</name>
<organism evidence="5 6">
    <name type="scientific">Lentinula detonsa</name>
    <dbReference type="NCBI Taxonomy" id="2804962"/>
    <lineage>
        <taxon>Eukaryota</taxon>
        <taxon>Fungi</taxon>
        <taxon>Dikarya</taxon>
        <taxon>Basidiomycota</taxon>
        <taxon>Agaricomycotina</taxon>
        <taxon>Agaricomycetes</taxon>
        <taxon>Agaricomycetidae</taxon>
        <taxon>Agaricales</taxon>
        <taxon>Marasmiineae</taxon>
        <taxon>Omphalotaceae</taxon>
        <taxon>Lentinula</taxon>
    </lineage>
</organism>
<dbReference type="InterPro" id="IPR050987">
    <property type="entry name" value="AtrR-like"/>
</dbReference>
<dbReference type="GO" id="GO:0006351">
    <property type="term" value="P:DNA-templated transcription"/>
    <property type="evidence" value="ECO:0007669"/>
    <property type="project" value="InterPro"/>
</dbReference>
<sequence length="735" mass="83853">MVHSEEDAQDGGTRPTKRRATRACDSCRSRKIKCDNDTSNGACSNCLNMKIECKQTLQKQKRGPKVGSRRRPASDIKYLVYKILAAPISFAIPEELQTIREMFVDLATYARNLEHELDRLQPPPSASSASAQAGSSPLALSSTPPSNHDSQSEDEFDVVQSLSARINRIGFGKFRQRHVTPASQLLLRTALDIRDEVNGVESRVMSSRQRRPEFWYPSPWHQCFEPAEPVYVFPEDDLLRQLVALYFSNVHYLFPLLHQPTFENHLFKEKLHLTDTCFSATLLAVCAIGSRHSNDPRVLTDEGQLRSAGWKYFKQIRLSRASFVQPVSLFEVQLYALCTIFMQPSPLGEASSSLVGMGIRFAQEVGAHKKHPPGKTLQERIERELWKRAFWVLVSLDFFLSSSTGRPRATTEKDIELEFLTPCDDEYWINESDPELCFEQPPEKPSYVDYWNHFLRLIFLAGKIHHIRSSECPPQEVMMELAASLDQWMDSMPSHLRWDPHNSNGIFFQQSMMLQGAYYWLQCIIHHPFVRPGPVSPLNFSSLAISTNAARSYVHLLDRYLQRPDALILPHMIPPAFISSVVLLINIWKSTWMNSAMDPEKDIAQVYRCLEIMSMYEDRYEMPGRFRDVLQAIISASRIPSLSRHQYSLKRTREGDLQGILLDAGHAIHVPSVVHPVLPPESLPAFNPVPEGLFDPSVGQVNNKLFMSPSNYDPEDWTNFMMMVDDLLQAANPVF</sequence>
<protein>
    <submittedName>
        <fullName evidence="5">Fungal-specific transcription factor domain-containing protein</fullName>
    </submittedName>
</protein>
<evidence type="ECO:0000259" key="4">
    <source>
        <dbReference type="PROSITE" id="PS50048"/>
    </source>
</evidence>
<dbReference type="GO" id="GO:0008270">
    <property type="term" value="F:zinc ion binding"/>
    <property type="evidence" value="ECO:0007669"/>
    <property type="project" value="InterPro"/>
</dbReference>
<dbReference type="PANTHER" id="PTHR46910">
    <property type="entry name" value="TRANSCRIPTION FACTOR PDR1"/>
    <property type="match status" value="1"/>
</dbReference>
<evidence type="ECO:0000256" key="2">
    <source>
        <dbReference type="ARBA" id="ARBA00023242"/>
    </source>
</evidence>
<dbReference type="CDD" id="cd12148">
    <property type="entry name" value="fungal_TF_MHR"/>
    <property type="match status" value="1"/>
</dbReference>
<dbReference type="CDD" id="cd00067">
    <property type="entry name" value="GAL4"/>
    <property type="match status" value="1"/>
</dbReference>
<comment type="caution">
    <text evidence="5">The sequence shown here is derived from an EMBL/GenBank/DDBJ whole genome shotgun (WGS) entry which is preliminary data.</text>
</comment>
<gene>
    <name evidence="5" type="ORF">DFH05DRAFT_1485196</name>
</gene>
<dbReference type="InterPro" id="IPR007219">
    <property type="entry name" value="XnlR_reg_dom"/>
</dbReference>
<feature type="compositionally biased region" description="Low complexity" evidence="3">
    <location>
        <begin position="126"/>
        <end position="146"/>
    </location>
</feature>
<dbReference type="GO" id="GO:0000981">
    <property type="term" value="F:DNA-binding transcription factor activity, RNA polymerase II-specific"/>
    <property type="evidence" value="ECO:0007669"/>
    <property type="project" value="InterPro"/>
</dbReference>
<dbReference type="EMBL" id="JANVFU010000004">
    <property type="protein sequence ID" value="KAJ3746427.1"/>
    <property type="molecule type" value="Genomic_DNA"/>
</dbReference>
<dbReference type="PANTHER" id="PTHR46910:SF38">
    <property type="entry name" value="ZN(2)-C6 FUNGAL-TYPE DOMAIN-CONTAINING PROTEIN"/>
    <property type="match status" value="1"/>
</dbReference>
<dbReference type="Pfam" id="PF04082">
    <property type="entry name" value="Fungal_trans"/>
    <property type="match status" value="1"/>
</dbReference>
<reference evidence="5 6" key="1">
    <citation type="journal article" date="2023" name="Proc. Natl. Acad. Sci. U.S.A.">
        <title>A global phylogenomic analysis of the shiitake genus Lentinula.</title>
        <authorList>
            <person name="Sierra-Patev S."/>
            <person name="Min B."/>
            <person name="Naranjo-Ortiz M."/>
            <person name="Looney B."/>
            <person name="Konkel Z."/>
            <person name="Slot J.C."/>
            <person name="Sakamoto Y."/>
            <person name="Steenwyk J.L."/>
            <person name="Rokas A."/>
            <person name="Carro J."/>
            <person name="Camarero S."/>
            <person name="Ferreira P."/>
            <person name="Molpeceres G."/>
            <person name="Ruiz-Duenas F.J."/>
            <person name="Serrano A."/>
            <person name="Henrissat B."/>
            <person name="Drula E."/>
            <person name="Hughes K.W."/>
            <person name="Mata J.L."/>
            <person name="Ishikawa N.K."/>
            <person name="Vargas-Isla R."/>
            <person name="Ushijima S."/>
            <person name="Smith C.A."/>
            <person name="Donoghue J."/>
            <person name="Ahrendt S."/>
            <person name="Andreopoulos W."/>
            <person name="He G."/>
            <person name="LaButti K."/>
            <person name="Lipzen A."/>
            <person name="Ng V."/>
            <person name="Riley R."/>
            <person name="Sandor L."/>
            <person name="Barry K."/>
            <person name="Martinez A.T."/>
            <person name="Xiao Y."/>
            <person name="Gibbons J.G."/>
            <person name="Terashima K."/>
            <person name="Grigoriev I.V."/>
            <person name="Hibbett D."/>
        </authorList>
    </citation>
    <scope>NUCLEOTIDE SEQUENCE [LARGE SCALE GENOMIC DNA]</scope>
    <source>
        <strain evidence="5 6">TFB7810</strain>
    </source>
</reference>
<dbReference type="PROSITE" id="PS00463">
    <property type="entry name" value="ZN2_CY6_FUNGAL_1"/>
    <property type="match status" value="1"/>
</dbReference>
<proteinExistence type="predicted"/>
<dbReference type="SUPFAM" id="SSF57701">
    <property type="entry name" value="Zn2/Cys6 DNA-binding domain"/>
    <property type="match status" value="1"/>
</dbReference>
<evidence type="ECO:0000313" key="5">
    <source>
        <dbReference type="EMBL" id="KAJ3746427.1"/>
    </source>
</evidence>
<keyword evidence="6" id="KW-1185">Reference proteome</keyword>
<feature type="region of interest" description="Disordered" evidence="3">
    <location>
        <begin position="119"/>
        <end position="154"/>
    </location>
</feature>
<feature type="region of interest" description="Disordered" evidence="3">
    <location>
        <begin position="1"/>
        <end position="21"/>
    </location>
</feature>
<keyword evidence="1" id="KW-0479">Metal-binding</keyword>
<dbReference type="InterPro" id="IPR001138">
    <property type="entry name" value="Zn2Cys6_DnaBD"/>
</dbReference>
<dbReference type="Gene3D" id="4.10.240.10">
    <property type="entry name" value="Zn(2)-C6 fungal-type DNA-binding domain"/>
    <property type="match status" value="1"/>
</dbReference>
<dbReference type="InterPro" id="IPR036864">
    <property type="entry name" value="Zn2-C6_fun-type_DNA-bd_sf"/>
</dbReference>
<dbReference type="PROSITE" id="PS50048">
    <property type="entry name" value="ZN2_CY6_FUNGAL_2"/>
    <property type="match status" value="1"/>
</dbReference>
<evidence type="ECO:0000256" key="3">
    <source>
        <dbReference type="SAM" id="MobiDB-lite"/>
    </source>
</evidence>
<dbReference type="SMART" id="SM00066">
    <property type="entry name" value="GAL4"/>
    <property type="match status" value="1"/>
</dbReference>
<feature type="domain" description="Zn(2)-C6 fungal-type" evidence="4">
    <location>
        <begin position="23"/>
        <end position="53"/>
    </location>
</feature>
<keyword evidence="2" id="KW-0539">Nucleus</keyword>
<dbReference type="SMART" id="SM00906">
    <property type="entry name" value="Fungal_trans"/>
    <property type="match status" value="1"/>
</dbReference>
<dbReference type="GO" id="GO:0003677">
    <property type="term" value="F:DNA binding"/>
    <property type="evidence" value="ECO:0007669"/>
    <property type="project" value="InterPro"/>
</dbReference>
<dbReference type="Pfam" id="PF00172">
    <property type="entry name" value="Zn_clus"/>
    <property type="match status" value="1"/>
</dbReference>
<evidence type="ECO:0000256" key="1">
    <source>
        <dbReference type="ARBA" id="ARBA00022723"/>
    </source>
</evidence>
<dbReference type="AlphaFoldDB" id="A0A9W8P3X1"/>
<accession>A0A9W8P3X1</accession>
<evidence type="ECO:0000313" key="6">
    <source>
        <dbReference type="Proteomes" id="UP001142393"/>
    </source>
</evidence>
<dbReference type="Proteomes" id="UP001142393">
    <property type="component" value="Unassembled WGS sequence"/>
</dbReference>